<feature type="transmembrane region" description="Helical" evidence="2">
    <location>
        <begin position="76"/>
        <end position="92"/>
    </location>
</feature>
<accession>A0A7Z0LNA6</accession>
<evidence type="ECO:0000259" key="3">
    <source>
        <dbReference type="Pfam" id="PF03713"/>
    </source>
</evidence>
<keyword evidence="2" id="KW-0472">Membrane</keyword>
<evidence type="ECO:0000313" key="4">
    <source>
        <dbReference type="EMBL" id="NYS62030.1"/>
    </source>
</evidence>
<dbReference type="RefSeq" id="WP_179931290.1">
    <property type="nucleotide sequence ID" value="NZ_JACCDF010000014.1"/>
</dbReference>
<keyword evidence="2" id="KW-0812">Transmembrane</keyword>
<dbReference type="Proteomes" id="UP000586119">
    <property type="component" value="Unassembled WGS sequence"/>
</dbReference>
<dbReference type="Gene3D" id="1.20.1260.10">
    <property type="match status" value="1"/>
</dbReference>
<feature type="domain" description="DUF305" evidence="3">
    <location>
        <begin position="101"/>
        <end position="162"/>
    </location>
</feature>
<comment type="caution">
    <text evidence="4">The sequence shown here is derived from an EMBL/GenBank/DDBJ whole genome shotgun (WGS) entry which is preliminary data.</text>
</comment>
<feature type="compositionally biased region" description="Basic and acidic residues" evidence="1">
    <location>
        <begin position="174"/>
        <end position="185"/>
    </location>
</feature>
<dbReference type="InterPro" id="IPR005183">
    <property type="entry name" value="DUF305_CopM-like"/>
</dbReference>
<reference evidence="4 5" key="1">
    <citation type="journal article" date="2015" name="Int. J. Syst. Evol. Microbiol.">
        <title>Halomonas salicampi sp. nov., a halotolerant and alkalitolerant bacterium isolated from a saltern soil.</title>
        <authorList>
            <person name="Lee J.C."/>
            <person name="Kim Y.S."/>
            <person name="Yun B.S."/>
            <person name="Whang K.S."/>
        </authorList>
    </citation>
    <scope>NUCLEOTIDE SEQUENCE [LARGE SCALE GENOMIC DNA]</scope>
    <source>
        <strain evidence="4 5">BH103</strain>
    </source>
</reference>
<dbReference type="InterPro" id="IPR012347">
    <property type="entry name" value="Ferritin-like"/>
</dbReference>
<keyword evidence="2" id="KW-1133">Transmembrane helix</keyword>
<gene>
    <name evidence="4" type="ORF">HZS81_14830</name>
</gene>
<feature type="transmembrane region" description="Helical" evidence="2">
    <location>
        <begin position="12"/>
        <end position="35"/>
    </location>
</feature>
<keyword evidence="5" id="KW-1185">Reference proteome</keyword>
<protein>
    <submittedName>
        <fullName evidence="4">DUF305 domain-containing protein</fullName>
    </submittedName>
</protein>
<dbReference type="EMBL" id="JACCDF010000014">
    <property type="protein sequence ID" value="NYS62030.1"/>
    <property type="molecule type" value="Genomic_DNA"/>
</dbReference>
<sequence>MEQQKQMMGMGWGRFAAMIATSTFIMFFLMYQLVYSFDHAMLSLNRLTASLVMGCVMTVVMLAFMWSMYKGMGTKIAVLVLALLFAVILLFVNRSQVLIGDVNFMKSMIPHHSIAINNSRRASISDPRVRELADQIIAAQVREIAEMKLLLNDIAQNGEQGEENLPPRSTKITPEMERKIEKVVQ</sequence>
<proteinExistence type="predicted"/>
<organism evidence="4 5">
    <name type="scientific">Vreelandella salicampi</name>
    <dbReference type="NCBI Taxonomy" id="1449798"/>
    <lineage>
        <taxon>Bacteria</taxon>
        <taxon>Pseudomonadati</taxon>
        <taxon>Pseudomonadota</taxon>
        <taxon>Gammaproteobacteria</taxon>
        <taxon>Oceanospirillales</taxon>
        <taxon>Halomonadaceae</taxon>
        <taxon>Vreelandella</taxon>
    </lineage>
</organism>
<dbReference type="AlphaFoldDB" id="A0A7Z0LNA6"/>
<evidence type="ECO:0000313" key="5">
    <source>
        <dbReference type="Proteomes" id="UP000586119"/>
    </source>
</evidence>
<evidence type="ECO:0000256" key="1">
    <source>
        <dbReference type="SAM" id="MobiDB-lite"/>
    </source>
</evidence>
<feature type="region of interest" description="Disordered" evidence="1">
    <location>
        <begin position="160"/>
        <end position="185"/>
    </location>
</feature>
<feature type="transmembrane region" description="Helical" evidence="2">
    <location>
        <begin position="47"/>
        <end position="69"/>
    </location>
</feature>
<evidence type="ECO:0000256" key="2">
    <source>
        <dbReference type="SAM" id="Phobius"/>
    </source>
</evidence>
<dbReference type="Pfam" id="PF03713">
    <property type="entry name" value="DUF305"/>
    <property type="match status" value="1"/>
</dbReference>
<name>A0A7Z0LNA6_9GAMM</name>